<gene>
    <name evidence="2" type="ORF">B0H16DRAFT_1886061</name>
</gene>
<feature type="compositionally biased region" description="Basic and acidic residues" evidence="1">
    <location>
        <begin position="309"/>
        <end position="322"/>
    </location>
</feature>
<keyword evidence="3" id="KW-1185">Reference proteome</keyword>
<proteinExistence type="predicted"/>
<comment type="caution">
    <text evidence="2">The sequence shown here is derived from an EMBL/GenBank/DDBJ whole genome shotgun (WGS) entry which is preliminary data.</text>
</comment>
<feature type="region of interest" description="Disordered" evidence="1">
    <location>
        <begin position="309"/>
        <end position="332"/>
    </location>
</feature>
<dbReference type="AlphaFoldDB" id="A0AAD7J3P7"/>
<name>A0AAD7J3P7_9AGAR</name>
<sequence length="380" mass="42168">MRTIRYFDNTAVDFVDLWETANHTLDSNSTSSLARLAVVLLNMPLSLAPALASFVITIDPVATVAALNDPIATAAAQGMAPKKYVGYAINAFDSKAEYHTYAIQLTSPTIPVACEDEGITAEMCTPVSPAPPHSDGREPLRSRKALPWIGWQPSFMRSVVRVPVKLEDDAAAVFLEPADAIRHRRILADDDARRSVSLRSFHPSIMNPRTPSYVDFCDLGEYTGDFACPADMSDAATYDDQYYAETVQASRPPDTMIVVNVSYDLSQVDNLPDPLGFFEEKRWLKELEVASKARASGIIEPYVESQKENHFDLRSSDSEDVPRSPGEYGNLSELSSSLRDRVSVLQEIATKTQHFRNFLGHVKEDGLNFLQSWTMGIRLI</sequence>
<reference evidence="2" key="1">
    <citation type="submission" date="2023-03" db="EMBL/GenBank/DDBJ databases">
        <title>Massive genome expansion in bonnet fungi (Mycena s.s.) driven by repeated elements and novel gene families across ecological guilds.</title>
        <authorList>
            <consortium name="Lawrence Berkeley National Laboratory"/>
            <person name="Harder C.B."/>
            <person name="Miyauchi S."/>
            <person name="Viragh M."/>
            <person name="Kuo A."/>
            <person name="Thoen E."/>
            <person name="Andreopoulos B."/>
            <person name="Lu D."/>
            <person name="Skrede I."/>
            <person name="Drula E."/>
            <person name="Henrissat B."/>
            <person name="Morin E."/>
            <person name="Kohler A."/>
            <person name="Barry K."/>
            <person name="LaButti K."/>
            <person name="Morin E."/>
            <person name="Salamov A."/>
            <person name="Lipzen A."/>
            <person name="Mereny Z."/>
            <person name="Hegedus B."/>
            <person name="Baldrian P."/>
            <person name="Stursova M."/>
            <person name="Weitz H."/>
            <person name="Taylor A."/>
            <person name="Grigoriev I.V."/>
            <person name="Nagy L.G."/>
            <person name="Martin F."/>
            <person name="Kauserud H."/>
        </authorList>
    </citation>
    <scope>NUCLEOTIDE SEQUENCE</scope>
    <source>
        <strain evidence="2">CBHHK182m</strain>
    </source>
</reference>
<evidence type="ECO:0000256" key="1">
    <source>
        <dbReference type="SAM" id="MobiDB-lite"/>
    </source>
</evidence>
<organism evidence="2 3">
    <name type="scientific">Mycena metata</name>
    <dbReference type="NCBI Taxonomy" id="1033252"/>
    <lineage>
        <taxon>Eukaryota</taxon>
        <taxon>Fungi</taxon>
        <taxon>Dikarya</taxon>
        <taxon>Basidiomycota</taxon>
        <taxon>Agaricomycotina</taxon>
        <taxon>Agaricomycetes</taxon>
        <taxon>Agaricomycetidae</taxon>
        <taxon>Agaricales</taxon>
        <taxon>Marasmiineae</taxon>
        <taxon>Mycenaceae</taxon>
        <taxon>Mycena</taxon>
    </lineage>
</organism>
<protein>
    <submittedName>
        <fullName evidence="2">Uncharacterized protein</fullName>
    </submittedName>
</protein>
<evidence type="ECO:0000313" key="2">
    <source>
        <dbReference type="EMBL" id="KAJ7756315.1"/>
    </source>
</evidence>
<evidence type="ECO:0000313" key="3">
    <source>
        <dbReference type="Proteomes" id="UP001215598"/>
    </source>
</evidence>
<accession>A0AAD7J3P7</accession>
<dbReference type="EMBL" id="JARKIB010000047">
    <property type="protein sequence ID" value="KAJ7756315.1"/>
    <property type="molecule type" value="Genomic_DNA"/>
</dbReference>
<dbReference type="Proteomes" id="UP001215598">
    <property type="component" value="Unassembled WGS sequence"/>
</dbReference>